<sequence>MSEPYRLNLATAAQAIADLTLLPSELTESVLDRLDTVEDTVSAYATVTADSARQAAAVADGEIDALGPRSPLHGIPIGVKDLIDTAGIPTASGSLVHAGRVPTADAAVVESVQRAGAVSIGKTHTHEFAAGVRTPGTNNPWSPDRIVGGSSGGSAAAVASGTAIAALGTDTGGSIRIPAALCGVVGLKPTYGLVPTTGVTPLSWSLDHVGPIARTVADAATLLDAMAGHDPRDPASLAVTAENRRRLIGHELTGLRVGVPTEFFFDRVVDEVRDAVAAAIVALVDLGAIPVEVPIPMAHYAQAIRVGVLFPEAAELHRRSLRDSAAKYGDDVRTVLEAATLLPATDYLRAQRARRLLHHGWLEMFADIDVLATPTTPITAVPAEQDEVRWPDGSTETVTDALLRFTEPANLTGMPALTLPVGQDSAGLPIGMQLIGRPMEESRLIQVGAALEHAKGSAGTLAPL</sequence>
<dbReference type="SUPFAM" id="SSF75304">
    <property type="entry name" value="Amidase signature (AS) enzymes"/>
    <property type="match status" value="1"/>
</dbReference>
<organism evidence="2 3">
    <name type="scientific">Actinoalloteichus hymeniacidonis</name>
    <dbReference type="NCBI Taxonomy" id="340345"/>
    <lineage>
        <taxon>Bacteria</taxon>
        <taxon>Bacillati</taxon>
        <taxon>Actinomycetota</taxon>
        <taxon>Actinomycetes</taxon>
        <taxon>Pseudonocardiales</taxon>
        <taxon>Pseudonocardiaceae</taxon>
        <taxon>Actinoalloteichus</taxon>
    </lineage>
</organism>
<dbReference type="KEGG" id="ahm:TL08_17000"/>
<keyword evidence="3" id="KW-1185">Reference proteome</keyword>
<gene>
    <name evidence="2" type="ORF">TL08_17000</name>
</gene>
<evidence type="ECO:0000313" key="2">
    <source>
        <dbReference type="EMBL" id="AOS64200.1"/>
    </source>
</evidence>
<dbReference type="PANTHER" id="PTHR11895">
    <property type="entry name" value="TRANSAMIDASE"/>
    <property type="match status" value="1"/>
</dbReference>
<proteinExistence type="predicted"/>
<dbReference type="GO" id="GO:0050567">
    <property type="term" value="F:glutaminyl-tRNA synthase (glutamine-hydrolyzing) activity"/>
    <property type="evidence" value="ECO:0007669"/>
    <property type="project" value="UniProtKB-EC"/>
</dbReference>
<dbReference type="Gene3D" id="3.90.1300.10">
    <property type="entry name" value="Amidase signature (AS) domain"/>
    <property type="match status" value="1"/>
</dbReference>
<dbReference type="InterPro" id="IPR036928">
    <property type="entry name" value="AS_sf"/>
</dbReference>
<evidence type="ECO:0000313" key="3">
    <source>
        <dbReference type="Proteomes" id="UP000095210"/>
    </source>
</evidence>
<dbReference type="EMBL" id="CP014859">
    <property type="protein sequence ID" value="AOS64200.1"/>
    <property type="molecule type" value="Genomic_DNA"/>
</dbReference>
<dbReference type="Proteomes" id="UP000095210">
    <property type="component" value="Chromosome"/>
</dbReference>
<dbReference type="RefSeq" id="WP_069850327.1">
    <property type="nucleotide sequence ID" value="NZ_CP014859.1"/>
</dbReference>
<name>A0AAC9MZC0_9PSEU</name>
<dbReference type="AlphaFoldDB" id="A0AAC9MZC0"/>
<dbReference type="InterPro" id="IPR000120">
    <property type="entry name" value="Amidase"/>
</dbReference>
<keyword evidence="2" id="KW-0436">Ligase</keyword>
<dbReference type="Pfam" id="PF01425">
    <property type="entry name" value="Amidase"/>
    <property type="match status" value="1"/>
</dbReference>
<dbReference type="InterPro" id="IPR023631">
    <property type="entry name" value="Amidase_dom"/>
</dbReference>
<feature type="domain" description="Amidase" evidence="1">
    <location>
        <begin position="25"/>
        <end position="444"/>
    </location>
</feature>
<evidence type="ECO:0000259" key="1">
    <source>
        <dbReference type="Pfam" id="PF01425"/>
    </source>
</evidence>
<reference evidence="3" key="1">
    <citation type="submission" date="2016-03" db="EMBL/GenBank/DDBJ databases">
        <title>Complete genome sequence of the type strain Actinoalloteichus hymeniacidonis DSM 45092.</title>
        <authorList>
            <person name="Schaffert L."/>
            <person name="Albersmeier A."/>
            <person name="Winkler A."/>
            <person name="Kalinowski J."/>
            <person name="Zotchev S."/>
            <person name="Ruckert C."/>
        </authorList>
    </citation>
    <scope>NUCLEOTIDE SEQUENCE [LARGE SCALE GENOMIC DNA]</scope>
    <source>
        <strain evidence="3">HPA177(T) (DSM 45092(T))</strain>
    </source>
</reference>
<accession>A0AAC9MZC0</accession>
<dbReference type="EC" id="6.3.5.7" evidence="2"/>
<protein>
    <submittedName>
        <fullName evidence="2">Amidase, Asp-tRNAAsn/Glu-tRNAGln amidotransferase A subunit</fullName>
        <ecNumber evidence="2">6.3.5.7</ecNumber>
    </submittedName>
</protein>
<dbReference type="InterPro" id="IPR020556">
    <property type="entry name" value="Amidase_CS"/>
</dbReference>
<dbReference type="PANTHER" id="PTHR11895:SF176">
    <property type="entry name" value="AMIDASE AMID-RELATED"/>
    <property type="match status" value="1"/>
</dbReference>
<dbReference type="PROSITE" id="PS00571">
    <property type="entry name" value="AMIDASES"/>
    <property type="match status" value="1"/>
</dbReference>